<evidence type="ECO:0000313" key="2">
    <source>
        <dbReference type="EMBL" id="MCW8107443.1"/>
    </source>
</evidence>
<comment type="caution">
    <text evidence="2">The sequence shown here is derived from an EMBL/GenBank/DDBJ whole genome shotgun (WGS) entry which is preliminary data.</text>
</comment>
<sequence>MFSPWGWSIEHFVHSVKTLGSGGSGATNAHWSSATSYNPALLGAASGANSSDNFYFSFALAGRVKDTMEDGDTIEVVDTLKESIDEFDSLDDVDLLQSDIRYLQNTLDSANRLIDNFEATNGAGISAHLGSNIGMGWAFERFSLSLHTLVRLDFGATASISQDDVKYLRRFTQLGQLLVSDVRPLYDEAKILEAEFYELRDDLRSIIEDGEASDTEIAEAEKHVEEAKTLFEAAVELAEEAKELYTTIDNDYADVFDLKTQTLLFNKEQLQSTARFAAIGWGEAGVTVGSRWNINDAKILAAGVTIKTVHLEFFDYQTRVVAFKDDDFDPDHYRTEKDFVTADVGLLLTMDPQETWRVGLSVKNIFSNDIASRSDQLLAPGNTLTYKVRPQFKVGTSYNGDWYRLSADADLNESKGPVNKNGIQFFKGSQYLSVGAAINATPYAEIRFGYRHNVIAYKGRNRSSRRDGRVTLGAGLILGAFHVDAAVFSSPALRDIGGAFQAMITW</sequence>
<dbReference type="Proteomes" id="UP001142810">
    <property type="component" value="Unassembled WGS sequence"/>
</dbReference>
<accession>A0ABT3P3W0</accession>
<dbReference type="Pfam" id="PF13729">
    <property type="entry name" value="TraF_2"/>
    <property type="match status" value="1"/>
</dbReference>
<evidence type="ECO:0000313" key="3">
    <source>
        <dbReference type="Proteomes" id="UP001142810"/>
    </source>
</evidence>
<feature type="coiled-coil region" evidence="1">
    <location>
        <begin position="217"/>
        <end position="244"/>
    </location>
</feature>
<evidence type="ECO:0000256" key="1">
    <source>
        <dbReference type="SAM" id="Coils"/>
    </source>
</evidence>
<gene>
    <name evidence="2" type="primary">traF</name>
    <name evidence="2" type="ORF">OPS25_02860</name>
</gene>
<dbReference type="EMBL" id="JAPFRD010000004">
    <property type="protein sequence ID" value="MCW8107443.1"/>
    <property type="molecule type" value="Genomic_DNA"/>
</dbReference>
<dbReference type="InterPro" id="IPR032811">
    <property type="entry name" value="Put_conjugal_transfer"/>
</dbReference>
<reference evidence="2" key="1">
    <citation type="submission" date="2022-11" db="EMBL/GenBank/DDBJ databases">
        <title>Alteromonas sp. nov., isolated from sea water of the Qingdao.</title>
        <authorList>
            <person name="Wang Q."/>
        </authorList>
    </citation>
    <scope>NUCLEOTIDE SEQUENCE</scope>
    <source>
        <strain evidence="2">ASW11-7</strain>
    </source>
</reference>
<keyword evidence="1" id="KW-0175">Coiled coil</keyword>
<keyword evidence="3" id="KW-1185">Reference proteome</keyword>
<name>A0ABT3P3W0_9ALTE</name>
<protein>
    <submittedName>
        <fullName evidence="2">Conjugal transfer protein TraF</fullName>
    </submittedName>
</protein>
<dbReference type="RefSeq" id="WP_265616173.1">
    <property type="nucleotide sequence ID" value="NZ_JAPFRD010000004.1"/>
</dbReference>
<proteinExistence type="predicted"/>
<organism evidence="2 3">
    <name type="scientific">Alteromonas aquimaris</name>
    <dbReference type="NCBI Taxonomy" id="2998417"/>
    <lineage>
        <taxon>Bacteria</taxon>
        <taxon>Pseudomonadati</taxon>
        <taxon>Pseudomonadota</taxon>
        <taxon>Gammaproteobacteria</taxon>
        <taxon>Alteromonadales</taxon>
        <taxon>Alteromonadaceae</taxon>
        <taxon>Alteromonas/Salinimonas group</taxon>
        <taxon>Alteromonas</taxon>
    </lineage>
</organism>